<keyword evidence="4" id="KW-1185">Reference proteome</keyword>
<feature type="transmembrane region" description="Helical" evidence="2">
    <location>
        <begin position="55"/>
        <end position="76"/>
    </location>
</feature>
<dbReference type="STRING" id="212602.A0A420HC41"/>
<dbReference type="PANTHER" id="PTHR28077:SF1">
    <property type="entry name" value="INOSITOL PHOSPHORYLCERAMIDE SYNTHASE REGULATORY SUBUNIT KEI1"/>
    <property type="match status" value="1"/>
</dbReference>
<feature type="transmembrane region" description="Helical" evidence="2">
    <location>
        <begin position="16"/>
        <end position="35"/>
    </location>
</feature>
<dbReference type="PANTHER" id="PTHR28077">
    <property type="entry name" value="INOSITOL PHOSPHORYLCERAMIDE SYNTHASE REGULATORY SUBUNIT KEI1"/>
    <property type="match status" value="1"/>
</dbReference>
<feature type="transmembrane region" description="Helical" evidence="2">
    <location>
        <begin position="88"/>
        <end position="113"/>
    </location>
</feature>
<evidence type="ECO:0000313" key="3">
    <source>
        <dbReference type="EMBL" id="RKF55001.1"/>
    </source>
</evidence>
<comment type="caution">
    <text evidence="3">The sequence shown here is derived from an EMBL/GenBank/DDBJ whole genome shotgun (WGS) entry which is preliminary data.</text>
</comment>
<evidence type="ECO:0000313" key="4">
    <source>
        <dbReference type="Proteomes" id="UP000286134"/>
    </source>
</evidence>
<protein>
    <submittedName>
        <fullName evidence="3">Inositol phoshorylceramide synthase regulatory subunit kei1</fullName>
    </submittedName>
</protein>
<accession>A0A420HC41</accession>
<dbReference type="InterPro" id="IPR013862">
    <property type="entry name" value="Kei1"/>
</dbReference>
<evidence type="ECO:0000256" key="2">
    <source>
        <dbReference type="SAM" id="Phobius"/>
    </source>
</evidence>
<feature type="region of interest" description="Disordered" evidence="1">
    <location>
        <begin position="285"/>
        <end position="316"/>
    </location>
</feature>
<dbReference type="GO" id="GO:0070916">
    <property type="term" value="C:inositol phosphoceramide synthase complex"/>
    <property type="evidence" value="ECO:0007669"/>
    <property type="project" value="TreeGrafter"/>
</dbReference>
<proteinExistence type="predicted"/>
<dbReference type="GO" id="GO:0006673">
    <property type="term" value="P:inositol phosphoceramide metabolic process"/>
    <property type="evidence" value="ECO:0007669"/>
    <property type="project" value="InterPro"/>
</dbReference>
<keyword evidence="2" id="KW-0812">Transmembrane</keyword>
<feature type="transmembrane region" description="Helical" evidence="2">
    <location>
        <begin position="186"/>
        <end position="207"/>
    </location>
</feature>
<organism evidence="3 4">
    <name type="scientific">Erysiphe neolycopersici</name>
    <dbReference type="NCBI Taxonomy" id="212602"/>
    <lineage>
        <taxon>Eukaryota</taxon>
        <taxon>Fungi</taxon>
        <taxon>Dikarya</taxon>
        <taxon>Ascomycota</taxon>
        <taxon>Pezizomycotina</taxon>
        <taxon>Leotiomycetes</taxon>
        <taxon>Erysiphales</taxon>
        <taxon>Erysiphaceae</taxon>
        <taxon>Erysiphe</taxon>
    </lineage>
</organism>
<reference evidence="3 4" key="1">
    <citation type="journal article" date="2018" name="BMC Genomics">
        <title>Comparative genome analyses reveal sequence features reflecting distinct modes of host-adaptation between dicot and monocot powdery mildew.</title>
        <authorList>
            <person name="Wu Y."/>
            <person name="Ma X."/>
            <person name="Pan Z."/>
            <person name="Kale S.D."/>
            <person name="Song Y."/>
            <person name="King H."/>
            <person name="Zhang Q."/>
            <person name="Presley C."/>
            <person name="Deng X."/>
            <person name="Wei C.I."/>
            <person name="Xiao S."/>
        </authorList>
    </citation>
    <scope>NUCLEOTIDE SEQUENCE [LARGE SCALE GENOMIC DNA]</scope>
    <source>
        <strain evidence="3">UMSG2</strain>
    </source>
</reference>
<dbReference type="EMBL" id="MCFK01009310">
    <property type="protein sequence ID" value="RKF55001.1"/>
    <property type="molecule type" value="Genomic_DNA"/>
</dbReference>
<name>A0A420HC41_9PEZI</name>
<dbReference type="AlphaFoldDB" id="A0A420HC41"/>
<gene>
    <name evidence="3" type="ORF">OnM2_093004</name>
</gene>
<dbReference type="GO" id="GO:0000139">
    <property type="term" value="C:Golgi membrane"/>
    <property type="evidence" value="ECO:0007669"/>
    <property type="project" value="TreeGrafter"/>
</dbReference>
<dbReference type="Pfam" id="PF08552">
    <property type="entry name" value="Kei1"/>
    <property type="match status" value="1"/>
</dbReference>
<keyword evidence="2" id="KW-1133">Transmembrane helix</keyword>
<dbReference type="Proteomes" id="UP000286134">
    <property type="component" value="Unassembled WGS sequence"/>
</dbReference>
<dbReference type="GO" id="GO:0070917">
    <property type="term" value="F:inositol phosphoceramide synthase regulator activity"/>
    <property type="evidence" value="ECO:0007669"/>
    <property type="project" value="InterPro"/>
</dbReference>
<sequence>MGLLSRHLRIPRPTRFLGVMSLSTGVEMISVFMIFNKLTGFYGLLAILTGLRLSSLQISMYIYSCLAIVILAYLIPHIRKQSPFQCMLLGYFYLIDTVTNILFTCAFAINWFLAVTSGSSASSTVLRSDNVAKTMALKNQMYNISGGKNFAKPVHSVTAVNEATVYSVVSATSSSGSKFDETVPSVVLVAALSMIRVYFVLVVLAYARQVLRRHAFLTSPSKQHLHTDGCADGLVGNNSFTFGSSKVSGWKARLGRLMITMGGDYWISEAKTDDAWAKGLDSRFRTSKLDNEPPGTVERERRARSGTGPPMPFLKP</sequence>
<evidence type="ECO:0000256" key="1">
    <source>
        <dbReference type="SAM" id="MobiDB-lite"/>
    </source>
</evidence>
<feature type="compositionally biased region" description="Basic and acidic residues" evidence="1">
    <location>
        <begin position="285"/>
        <end position="303"/>
    </location>
</feature>
<keyword evidence="2" id="KW-0472">Membrane</keyword>